<feature type="domain" description="Glycoside hydrolase family 31 TIM barrel" evidence="3">
    <location>
        <begin position="10"/>
        <end position="81"/>
    </location>
</feature>
<dbReference type="SUPFAM" id="SSF51011">
    <property type="entry name" value="Glycosyl hydrolase domain"/>
    <property type="match status" value="1"/>
</dbReference>
<dbReference type="InterPro" id="IPR000322">
    <property type="entry name" value="Glyco_hydro_31_TIM"/>
</dbReference>
<dbReference type="InterPro" id="IPR048395">
    <property type="entry name" value="Glyco_hydro_31_C"/>
</dbReference>
<protein>
    <submittedName>
        <fullName evidence="5">Alpha-glucosidase</fullName>
    </submittedName>
</protein>
<dbReference type="Pfam" id="PF21365">
    <property type="entry name" value="Glyco_hydro_31_3rd"/>
    <property type="match status" value="1"/>
</dbReference>
<dbReference type="GO" id="GO:0004553">
    <property type="term" value="F:hydrolase activity, hydrolyzing O-glycosyl compounds"/>
    <property type="evidence" value="ECO:0007669"/>
    <property type="project" value="InterPro"/>
</dbReference>
<evidence type="ECO:0000313" key="5">
    <source>
        <dbReference type="EMBL" id="RTI51660.1"/>
    </source>
</evidence>
<keyword evidence="2" id="KW-0378">Hydrolase</keyword>
<keyword evidence="2" id="KW-0326">Glycosidase</keyword>
<comment type="caution">
    <text evidence="5">The sequence shown here is derived from an EMBL/GenBank/DDBJ whole genome shotgun (WGS) entry which is preliminary data.</text>
</comment>
<comment type="similarity">
    <text evidence="1 2">Belongs to the glycosyl hydrolase 31 family.</text>
</comment>
<dbReference type="PANTHER" id="PTHR22762:SF120">
    <property type="entry name" value="HETEROGLYCAN GLUCOSIDASE 1"/>
    <property type="match status" value="1"/>
</dbReference>
<gene>
    <name evidence="5" type="ORF">CSW14_09585</name>
</gene>
<dbReference type="RefSeq" id="WP_253732001.1">
    <property type="nucleotide sequence ID" value="NZ_PEMW01000345.1"/>
</dbReference>
<dbReference type="Gene3D" id="2.60.40.1180">
    <property type="entry name" value="Golgi alpha-mannosidase II"/>
    <property type="match status" value="1"/>
</dbReference>
<proteinExistence type="inferred from homology"/>
<dbReference type="PANTHER" id="PTHR22762">
    <property type="entry name" value="ALPHA-GLUCOSIDASE"/>
    <property type="match status" value="1"/>
</dbReference>
<feature type="non-terminal residue" evidence="5">
    <location>
        <position position="1"/>
    </location>
</feature>
<accession>A0A430VJU8</accession>
<feature type="non-terminal residue" evidence="5">
    <location>
        <position position="189"/>
    </location>
</feature>
<feature type="domain" description="Glycosyl hydrolase family 31 C-terminal" evidence="4">
    <location>
        <begin position="89"/>
        <end position="174"/>
    </location>
</feature>
<evidence type="ECO:0000256" key="2">
    <source>
        <dbReference type="RuleBase" id="RU361185"/>
    </source>
</evidence>
<dbReference type="Pfam" id="PF01055">
    <property type="entry name" value="Glyco_hydro_31_2nd"/>
    <property type="match status" value="1"/>
</dbReference>
<evidence type="ECO:0000259" key="4">
    <source>
        <dbReference type="Pfam" id="PF21365"/>
    </source>
</evidence>
<evidence type="ECO:0000313" key="6">
    <source>
        <dbReference type="Proteomes" id="UP000287467"/>
    </source>
</evidence>
<evidence type="ECO:0000259" key="3">
    <source>
        <dbReference type="Pfam" id="PF01055"/>
    </source>
</evidence>
<dbReference type="Gene3D" id="3.20.20.80">
    <property type="entry name" value="Glycosidases"/>
    <property type="match status" value="1"/>
</dbReference>
<evidence type="ECO:0000256" key="1">
    <source>
        <dbReference type="ARBA" id="ARBA00007806"/>
    </source>
</evidence>
<sequence length="189" mass="21235">ELGYDLLSSLLGSDIGGFSGDPSPELYLRWFQMAGFTPFFRLHSARWTKRREPWRFGEEVLEGVRWAMELRERLLPYLYTLAYRASREGLPLLRPLFLQGGQPDGADLEEAFLLGRDILVAPVLEEGARAKEVPLPKGGWYPWEEDGGLEGPARVRLPAPLKRIPLLVRAGSILPLLEEGGLALHLYPG</sequence>
<dbReference type="Proteomes" id="UP000287467">
    <property type="component" value="Unassembled WGS sequence"/>
</dbReference>
<dbReference type="GO" id="GO:0005975">
    <property type="term" value="P:carbohydrate metabolic process"/>
    <property type="evidence" value="ECO:0007669"/>
    <property type="project" value="InterPro"/>
</dbReference>
<dbReference type="EMBL" id="PEMW01000345">
    <property type="protein sequence ID" value="RTI51660.1"/>
    <property type="molecule type" value="Genomic_DNA"/>
</dbReference>
<dbReference type="InterPro" id="IPR013780">
    <property type="entry name" value="Glyco_hydro_b"/>
</dbReference>
<dbReference type="SUPFAM" id="SSF51445">
    <property type="entry name" value="(Trans)glycosidases"/>
    <property type="match status" value="1"/>
</dbReference>
<organism evidence="5 6">
    <name type="scientific">Thermus scotoductus</name>
    <dbReference type="NCBI Taxonomy" id="37636"/>
    <lineage>
        <taxon>Bacteria</taxon>
        <taxon>Thermotogati</taxon>
        <taxon>Deinococcota</taxon>
        <taxon>Deinococci</taxon>
        <taxon>Thermales</taxon>
        <taxon>Thermaceae</taxon>
        <taxon>Thermus</taxon>
    </lineage>
</organism>
<name>A0A430VJU8_THESC</name>
<dbReference type="AlphaFoldDB" id="A0A430VJU8"/>
<reference evidence="5 6" key="1">
    <citation type="journal article" date="2019" name="Extremophiles">
        <title>Biogeography of thermophiles and predominance of Thermus scotoductus in domestic water heaters.</title>
        <authorList>
            <person name="Wilpiszeski R.L."/>
            <person name="Zhang Z."/>
            <person name="House C.H."/>
        </authorList>
    </citation>
    <scope>NUCLEOTIDE SEQUENCE [LARGE SCALE GENOMIC DNA]</scope>
    <source>
        <strain evidence="5 6">1_S1</strain>
    </source>
</reference>
<dbReference type="InterPro" id="IPR017853">
    <property type="entry name" value="GH"/>
</dbReference>